<organism evidence="1 2">
    <name type="scientific">Prunus armeniaca</name>
    <name type="common">Apricot</name>
    <name type="synonym">Armeniaca vulgaris</name>
    <dbReference type="NCBI Taxonomy" id="36596"/>
    <lineage>
        <taxon>Eukaryota</taxon>
        <taxon>Viridiplantae</taxon>
        <taxon>Streptophyta</taxon>
        <taxon>Embryophyta</taxon>
        <taxon>Tracheophyta</taxon>
        <taxon>Spermatophyta</taxon>
        <taxon>Magnoliopsida</taxon>
        <taxon>eudicotyledons</taxon>
        <taxon>Gunneridae</taxon>
        <taxon>Pentapetalae</taxon>
        <taxon>rosids</taxon>
        <taxon>fabids</taxon>
        <taxon>Rosales</taxon>
        <taxon>Rosaceae</taxon>
        <taxon>Amygdaloideae</taxon>
        <taxon>Amygdaleae</taxon>
        <taxon>Prunus</taxon>
    </lineage>
</organism>
<dbReference type="AlphaFoldDB" id="A0A6J5VN85"/>
<reference evidence="1 2" key="1">
    <citation type="submission" date="2020-05" db="EMBL/GenBank/DDBJ databases">
        <authorList>
            <person name="Campoy J."/>
            <person name="Schneeberger K."/>
            <person name="Spophaly S."/>
        </authorList>
    </citation>
    <scope>NUCLEOTIDE SEQUENCE [LARGE SCALE GENOMIC DNA]</scope>
    <source>
        <strain evidence="1">PruArmRojPasFocal</strain>
    </source>
</reference>
<proteinExistence type="predicted"/>
<accession>A0A6J5VN85</accession>
<protein>
    <submittedName>
        <fullName evidence="1">Uncharacterized protein</fullName>
    </submittedName>
</protein>
<name>A0A6J5VN85_PRUAR</name>
<sequence>MRSSAPGPSARQIPVLLGFERSCRDLGKGLELGPPYFGDLGSIDRFRKGVQAFGRGAVRASSRAGLGSGG</sequence>
<gene>
    <name evidence="1" type="ORF">CURHAP_LOCUS50726</name>
</gene>
<evidence type="ECO:0000313" key="1">
    <source>
        <dbReference type="EMBL" id="CAB4290629.1"/>
    </source>
</evidence>
<dbReference type="EMBL" id="CAEKDK010000008">
    <property type="protein sequence ID" value="CAB4290629.1"/>
    <property type="molecule type" value="Genomic_DNA"/>
</dbReference>
<evidence type="ECO:0000313" key="2">
    <source>
        <dbReference type="Proteomes" id="UP000507222"/>
    </source>
</evidence>
<dbReference type="Proteomes" id="UP000507222">
    <property type="component" value="Unassembled WGS sequence"/>
</dbReference>